<evidence type="ECO:0000259" key="12">
    <source>
        <dbReference type="PROSITE" id="PS50089"/>
    </source>
</evidence>
<dbReference type="InterPro" id="IPR044066">
    <property type="entry name" value="TRIAD_supradom"/>
</dbReference>
<dbReference type="SMART" id="SM00184">
    <property type="entry name" value="RING"/>
    <property type="match status" value="2"/>
</dbReference>
<dbReference type="OrthoDB" id="1431934at2759"/>
<evidence type="ECO:0000256" key="6">
    <source>
        <dbReference type="ARBA" id="ARBA00022771"/>
    </source>
</evidence>
<dbReference type="CDD" id="cd20355">
    <property type="entry name" value="Rcat_RBR_RNF19"/>
    <property type="match status" value="1"/>
</dbReference>
<dbReference type="Pfam" id="PF22191">
    <property type="entry name" value="IBR_1"/>
    <property type="match status" value="1"/>
</dbReference>
<evidence type="ECO:0000256" key="4">
    <source>
        <dbReference type="ARBA" id="ARBA00022723"/>
    </source>
</evidence>
<keyword evidence="15" id="KW-1185">Reference proteome</keyword>
<organism evidence="14 15">
    <name type="scientific">Diploscapter pachys</name>
    <dbReference type="NCBI Taxonomy" id="2018661"/>
    <lineage>
        <taxon>Eukaryota</taxon>
        <taxon>Metazoa</taxon>
        <taxon>Ecdysozoa</taxon>
        <taxon>Nematoda</taxon>
        <taxon>Chromadorea</taxon>
        <taxon>Rhabditida</taxon>
        <taxon>Rhabditina</taxon>
        <taxon>Rhabditomorpha</taxon>
        <taxon>Rhabditoidea</taxon>
        <taxon>Rhabditidae</taxon>
        <taxon>Diploscapter</taxon>
    </lineage>
</organism>
<dbReference type="PANTHER" id="PTHR11685">
    <property type="entry name" value="RBR FAMILY RING FINGER AND IBR DOMAIN-CONTAINING"/>
    <property type="match status" value="1"/>
</dbReference>
<comment type="caution">
    <text evidence="14">The sequence shown here is derived from an EMBL/GenBank/DDBJ whole genome shotgun (WGS) entry which is preliminary data.</text>
</comment>
<evidence type="ECO:0000313" key="15">
    <source>
        <dbReference type="Proteomes" id="UP000218231"/>
    </source>
</evidence>
<dbReference type="PROSITE" id="PS50089">
    <property type="entry name" value="ZF_RING_2"/>
    <property type="match status" value="1"/>
</dbReference>
<dbReference type="FunFam" id="3.30.40.10:FF:000137">
    <property type="entry name" value="RanBP-type and C3HC4-type zinc finger-containing protein 1"/>
    <property type="match status" value="1"/>
</dbReference>
<dbReference type="EC" id="2.3.2.31" evidence="2"/>
<dbReference type="Proteomes" id="UP000218231">
    <property type="component" value="Unassembled WGS sequence"/>
</dbReference>
<name>A0A2A2JMZ7_9BILA</name>
<feature type="region of interest" description="Disordered" evidence="10">
    <location>
        <begin position="184"/>
        <end position="219"/>
    </location>
</feature>
<dbReference type="Gene3D" id="1.20.120.1750">
    <property type="match status" value="1"/>
</dbReference>
<protein>
    <recommendedName>
        <fullName evidence="2">RBR-type E3 ubiquitin transferase</fullName>
        <ecNumber evidence="2">2.3.2.31</ecNumber>
    </recommendedName>
</protein>
<keyword evidence="6 9" id="KW-0863">Zinc-finger</keyword>
<dbReference type="PROSITE" id="PS51873">
    <property type="entry name" value="TRIAD"/>
    <property type="match status" value="1"/>
</dbReference>
<feature type="compositionally biased region" description="Basic residues" evidence="10">
    <location>
        <begin position="112"/>
        <end position="121"/>
    </location>
</feature>
<evidence type="ECO:0000256" key="3">
    <source>
        <dbReference type="ARBA" id="ARBA00022679"/>
    </source>
</evidence>
<keyword evidence="11" id="KW-1133">Transmembrane helix</keyword>
<evidence type="ECO:0000256" key="11">
    <source>
        <dbReference type="SAM" id="Phobius"/>
    </source>
</evidence>
<keyword evidence="11" id="KW-0472">Membrane</keyword>
<dbReference type="Pfam" id="PF01485">
    <property type="entry name" value="IBR"/>
    <property type="match status" value="1"/>
</dbReference>
<feature type="region of interest" description="Disordered" evidence="10">
    <location>
        <begin position="860"/>
        <end position="918"/>
    </location>
</feature>
<keyword evidence="5" id="KW-0677">Repeat</keyword>
<dbReference type="STRING" id="2018661.A0A2A2JMZ7"/>
<dbReference type="GO" id="GO:0016567">
    <property type="term" value="P:protein ubiquitination"/>
    <property type="evidence" value="ECO:0007669"/>
    <property type="project" value="InterPro"/>
</dbReference>
<keyword evidence="4" id="KW-0479">Metal-binding</keyword>
<evidence type="ECO:0000256" key="1">
    <source>
        <dbReference type="ARBA" id="ARBA00001798"/>
    </source>
</evidence>
<keyword evidence="3" id="KW-0808">Transferase</keyword>
<dbReference type="AlphaFoldDB" id="A0A2A2JMZ7"/>
<dbReference type="CDD" id="cd20338">
    <property type="entry name" value="BRcat_RBR_RNF19"/>
    <property type="match status" value="1"/>
</dbReference>
<accession>A0A2A2JMZ7</accession>
<feature type="compositionally biased region" description="Polar residues" evidence="10">
    <location>
        <begin position="739"/>
        <end position="760"/>
    </location>
</feature>
<evidence type="ECO:0000256" key="7">
    <source>
        <dbReference type="ARBA" id="ARBA00022786"/>
    </source>
</evidence>
<dbReference type="Gene3D" id="3.30.40.10">
    <property type="entry name" value="Zinc/RING finger domain, C3HC4 (zinc finger)"/>
    <property type="match status" value="1"/>
</dbReference>
<feature type="compositionally biased region" description="Low complexity" evidence="10">
    <location>
        <begin position="74"/>
        <end position="89"/>
    </location>
</feature>
<evidence type="ECO:0000256" key="2">
    <source>
        <dbReference type="ARBA" id="ARBA00012251"/>
    </source>
</evidence>
<feature type="compositionally biased region" description="Basic and acidic residues" evidence="10">
    <location>
        <begin position="90"/>
        <end position="106"/>
    </location>
</feature>
<feature type="compositionally biased region" description="Basic and acidic residues" evidence="10">
    <location>
        <begin position="198"/>
        <end position="219"/>
    </location>
</feature>
<dbReference type="EMBL" id="LIAE01010334">
    <property type="protein sequence ID" value="PAV63050.1"/>
    <property type="molecule type" value="Genomic_DNA"/>
</dbReference>
<comment type="catalytic activity">
    <reaction evidence="1">
        <text>[E2 ubiquitin-conjugating enzyme]-S-ubiquitinyl-L-cysteine + [acceptor protein]-L-lysine = [E2 ubiquitin-conjugating enzyme]-L-cysteine + [acceptor protein]-N(6)-ubiquitinyl-L-lysine.</text>
        <dbReference type="EC" id="2.3.2.31"/>
    </reaction>
</comment>
<dbReference type="InterPro" id="IPR002867">
    <property type="entry name" value="IBR_dom"/>
</dbReference>
<feature type="domain" description="RING-type" evidence="12">
    <location>
        <begin position="224"/>
        <end position="272"/>
    </location>
</feature>
<sequence length="918" mass="99606">MTAGTVAGTGNALGPLVECPEANDPDSDSNVSISKGSTPAVTVPISARRPRETSSSKEKEHTGSTTSKRRRTGSRLSLSSLFSFNSNGGARERQTDRQAGRQEQATKLKGSWGRRRRRRGGSRSGWSCEEVPAGGEVSMSSVSASDLRSVGTRRYRGSDAGFCETGEKDGGAEAYDLLLGEAEDETASAAAGDEHDEAEGKDGTLVHKTSEQDDGKDRKKTRECPLCCLKQPPVNFPKLLGCYHRSCRLCLIQYIEMEIMENRVEVQCPECSSHLHPSDIRQIVGFRTGLIEKYEQFSIRRYLLNEPDVRWCPSPDCEYAVIASSCAACPQLKCGRPECGTLFCYHCKGVWHANQTCDEARKQRGHSIFPIRGSRNGSSSNAAAARRITVDSIEAQLKPGDIKACPRCKTFIVKADDGSCNHMVCAMCSAEFCWLCLKEISDLHYLSPTGCTFWGKKPWTRKKKLLWQLGTLVGAPLGIALIAGISVPGIIFGVPIFVGKKVYQRFLHHPKSKRRLITVLCVVGSLVVSPVLALLAIGVGIPIALSYVYGVIPLSLCRNGACGLAESNSRPQMDSLEEEQLWTGVSSGGQERETEQQQTGDGQSLAPALSIHSGMSSNTAHQPSRLTVSADPSRRRPSIESGVNSLGERFNYEEASVRAMAGSQYHYDDKSVHTLYSGHGEGASCYSGDEVASTKALAGSVVETKSLCSLGALRYQQNKGASCDEHGGHPCACQPQNSNPEQRVFSNDDMPSTSTANFNTSKKKYDCSNRQASVARAYVTDDPELLSLIAPDDPNAPSTSGAYERETVHRFGKNTSGGTGHFSGIHIGSQHEEPDPFKIRTLLDNMKQMVAADIPMEKPYEPAPIRQQPPPQSASTSSQRSALRRSGSGRSLATTVSMHQPAVQPKKRGFFASLFRSK</sequence>
<feature type="compositionally biased region" description="Polar residues" evidence="10">
    <location>
        <begin position="613"/>
        <end position="627"/>
    </location>
</feature>
<feature type="transmembrane region" description="Helical" evidence="11">
    <location>
        <begin position="519"/>
        <end position="549"/>
    </location>
</feature>
<evidence type="ECO:0000256" key="5">
    <source>
        <dbReference type="ARBA" id="ARBA00022737"/>
    </source>
</evidence>
<dbReference type="GO" id="GO:0061630">
    <property type="term" value="F:ubiquitin protein ligase activity"/>
    <property type="evidence" value="ECO:0007669"/>
    <property type="project" value="UniProtKB-EC"/>
</dbReference>
<evidence type="ECO:0000256" key="8">
    <source>
        <dbReference type="ARBA" id="ARBA00022833"/>
    </source>
</evidence>
<feature type="compositionally biased region" description="Low complexity" evidence="10">
    <location>
        <begin position="873"/>
        <end position="893"/>
    </location>
</feature>
<feature type="domain" description="RING-type" evidence="13">
    <location>
        <begin position="220"/>
        <end position="455"/>
    </location>
</feature>
<proteinExistence type="predicted"/>
<evidence type="ECO:0000313" key="14">
    <source>
        <dbReference type="EMBL" id="PAV63050.1"/>
    </source>
</evidence>
<dbReference type="SUPFAM" id="SSF57850">
    <property type="entry name" value="RING/U-box"/>
    <property type="match status" value="3"/>
</dbReference>
<dbReference type="InterPro" id="IPR013083">
    <property type="entry name" value="Znf_RING/FYVE/PHD"/>
</dbReference>
<keyword evidence="8" id="KW-0862">Zinc</keyword>
<reference evidence="14 15" key="1">
    <citation type="journal article" date="2017" name="Curr. Biol.">
        <title>Genome architecture and evolution of a unichromosomal asexual nematode.</title>
        <authorList>
            <person name="Fradin H."/>
            <person name="Zegar C."/>
            <person name="Gutwein M."/>
            <person name="Lucas J."/>
            <person name="Kovtun M."/>
            <person name="Corcoran D."/>
            <person name="Baugh L.R."/>
            <person name="Kiontke K."/>
            <person name="Gunsalus K."/>
            <person name="Fitch D.H."/>
            <person name="Piano F."/>
        </authorList>
    </citation>
    <scope>NUCLEOTIDE SEQUENCE [LARGE SCALE GENOMIC DNA]</scope>
    <source>
        <strain evidence="14">PF1309</strain>
    </source>
</reference>
<dbReference type="GO" id="GO:0008270">
    <property type="term" value="F:zinc ion binding"/>
    <property type="evidence" value="ECO:0007669"/>
    <property type="project" value="UniProtKB-KW"/>
</dbReference>
<feature type="region of interest" description="Disordered" evidence="10">
    <location>
        <begin position="581"/>
        <end position="642"/>
    </location>
</feature>
<evidence type="ECO:0000256" key="9">
    <source>
        <dbReference type="PROSITE-ProRule" id="PRU00175"/>
    </source>
</evidence>
<feature type="compositionally biased region" description="Basic and acidic residues" evidence="10">
    <location>
        <begin position="49"/>
        <end position="62"/>
    </location>
</feature>
<feature type="region of interest" description="Disordered" evidence="10">
    <location>
        <begin position="1"/>
        <end position="144"/>
    </location>
</feature>
<gene>
    <name evidence="14" type="ORF">WR25_09085</name>
</gene>
<dbReference type="InterPro" id="IPR031127">
    <property type="entry name" value="E3_UB_ligase_RBR"/>
</dbReference>
<dbReference type="SMART" id="SM00647">
    <property type="entry name" value="IBR"/>
    <property type="match status" value="2"/>
</dbReference>
<evidence type="ECO:0000256" key="10">
    <source>
        <dbReference type="SAM" id="MobiDB-lite"/>
    </source>
</evidence>
<dbReference type="FunFam" id="1.20.120.1750:FF:000017">
    <property type="entry name" value="RBR-type E3 ubiquitin transferase"/>
    <property type="match status" value="1"/>
</dbReference>
<feature type="region of interest" description="Disordered" evidence="10">
    <location>
        <begin position="739"/>
        <end position="761"/>
    </location>
</feature>
<keyword evidence="11" id="KW-0812">Transmembrane</keyword>
<feature type="transmembrane region" description="Helical" evidence="11">
    <location>
        <begin position="465"/>
        <end position="498"/>
    </location>
</feature>
<feature type="compositionally biased region" description="Polar residues" evidence="10">
    <location>
        <begin position="28"/>
        <end position="40"/>
    </location>
</feature>
<dbReference type="InterPro" id="IPR001841">
    <property type="entry name" value="Znf_RING"/>
</dbReference>
<evidence type="ECO:0000259" key="13">
    <source>
        <dbReference type="PROSITE" id="PS51873"/>
    </source>
</evidence>
<keyword evidence="7" id="KW-0833">Ubl conjugation pathway</keyword>